<dbReference type="Proteomes" id="UP000464086">
    <property type="component" value="Chromosome"/>
</dbReference>
<accession>A0A6P1GH36</accession>
<evidence type="ECO:0000313" key="1">
    <source>
        <dbReference type="EMBL" id="QHD67836.1"/>
    </source>
</evidence>
<sequence>MKPIERAARALCRLDGHPRDGASEVDLPWEDYLPQVRAVLKAVYEPSEWMAEAGAELLRHVRAGEAEQGYRQDAADIWRYMIDSMVKDVG</sequence>
<name>A0A6P1GH36_SPHYA</name>
<evidence type="ECO:0000313" key="2">
    <source>
        <dbReference type="Proteomes" id="UP000464086"/>
    </source>
</evidence>
<dbReference type="EMBL" id="CP047218">
    <property type="protein sequence ID" value="QHD67836.1"/>
    <property type="molecule type" value="Genomic_DNA"/>
</dbReference>
<dbReference type="AlphaFoldDB" id="A0A6P1GH36"/>
<organism evidence="1 2">
    <name type="scientific">Sphingobium yanoikuyae</name>
    <name type="common">Sphingomonas yanoikuyae</name>
    <dbReference type="NCBI Taxonomy" id="13690"/>
    <lineage>
        <taxon>Bacteria</taxon>
        <taxon>Pseudomonadati</taxon>
        <taxon>Pseudomonadota</taxon>
        <taxon>Alphaproteobacteria</taxon>
        <taxon>Sphingomonadales</taxon>
        <taxon>Sphingomonadaceae</taxon>
        <taxon>Sphingobium</taxon>
    </lineage>
</organism>
<protein>
    <submittedName>
        <fullName evidence="1">Uncharacterized protein</fullName>
    </submittedName>
</protein>
<dbReference type="RefSeq" id="WP_159366669.1">
    <property type="nucleotide sequence ID" value="NZ_CP047218.1"/>
</dbReference>
<reference evidence="1 2" key="1">
    <citation type="submission" date="2019-12" db="EMBL/GenBank/DDBJ databases">
        <title>Functional and genomic insights into the Sphingobium yanoikuyae YC-JY1, a bacterium efficiently degrading bisphenol A.</title>
        <authorList>
            <person name="Jia Y."/>
            <person name="Li X."/>
            <person name="Wang J."/>
            <person name="Eltoukhy A."/>
            <person name="Lamraoui I."/>
            <person name="Yan Y."/>
        </authorList>
    </citation>
    <scope>NUCLEOTIDE SEQUENCE [LARGE SCALE GENOMIC DNA]</scope>
    <source>
        <strain evidence="1 2">YC-JY1</strain>
    </source>
</reference>
<proteinExistence type="predicted"/>
<gene>
    <name evidence="1" type="ORF">GS397_12870</name>
</gene>